<evidence type="ECO:0000256" key="1">
    <source>
        <dbReference type="SAM" id="Phobius"/>
    </source>
</evidence>
<accession>A6W6X9</accession>
<dbReference type="Proteomes" id="UP000001116">
    <property type="component" value="Chromosome"/>
</dbReference>
<feature type="transmembrane region" description="Helical" evidence="1">
    <location>
        <begin position="257"/>
        <end position="279"/>
    </location>
</feature>
<proteinExistence type="predicted"/>
<dbReference type="Pfam" id="PF12811">
    <property type="entry name" value="BaxI_1"/>
    <property type="match status" value="1"/>
</dbReference>
<sequence length="283" mass="29825">MPRRGAMESKNPVFARSQEWKGNGYASFDAPSSAQRQAAPADASARTLQDWYQKPSATPAQSRRMTLDDVVVRTASLFAVLLVGAAGGYLGVRSGQMGFGLVIGAALVGMVLGLWAQLSKKVRPGVMFAYAVVEGAFVGGISALYASLYDGIIGQAVIGTLAAFGGMLIAYKTGVVRNSPRFTKVLMIAGIGYLVFGLVNLVASLAGIGSVYSGGGLLAIVVSAFGVVLASLFLVLDFDHIEQGIRNGLPVKESWRAGFGLMVTLVWLYLEILRLIAILRGND</sequence>
<feature type="transmembrane region" description="Helical" evidence="1">
    <location>
        <begin position="97"/>
        <end position="116"/>
    </location>
</feature>
<name>A6W6X9_KINRD</name>
<keyword evidence="1" id="KW-0472">Membrane</keyword>
<dbReference type="HOGENOM" id="CLU_074030_0_0_11"/>
<evidence type="ECO:0000313" key="2">
    <source>
        <dbReference type="EMBL" id="ABS02568.1"/>
    </source>
</evidence>
<dbReference type="KEGG" id="kra:Krad_1080"/>
<dbReference type="STRING" id="266940.Krad_1080"/>
<feature type="transmembrane region" description="Helical" evidence="1">
    <location>
        <begin position="70"/>
        <end position="91"/>
    </location>
</feature>
<dbReference type="PANTHER" id="PTHR41282">
    <property type="entry name" value="CONSERVED TRANSMEMBRANE PROTEIN-RELATED"/>
    <property type="match status" value="1"/>
</dbReference>
<keyword evidence="3" id="KW-1185">Reference proteome</keyword>
<feature type="transmembrane region" description="Helical" evidence="1">
    <location>
        <begin position="214"/>
        <end position="236"/>
    </location>
</feature>
<protein>
    <recommendedName>
        <fullName evidence="4">Integral membrane protein</fullName>
    </recommendedName>
</protein>
<dbReference type="PANTHER" id="PTHR41282:SF1">
    <property type="entry name" value="CONSERVED TRANSMEMBRANE PROTEIN-RELATED"/>
    <property type="match status" value="1"/>
</dbReference>
<gene>
    <name evidence="2" type="ordered locus">Krad_1080</name>
</gene>
<reference evidence="3" key="1">
    <citation type="journal article" date="2008" name="PLoS ONE">
        <title>Survival in nuclear waste, extreme resistance, and potential applications gleaned from the genome sequence of Kineococcus radiotolerans SRS30216.</title>
        <authorList>
            <person name="Bagwell C.E."/>
            <person name="Bhat S."/>
            <person name="Hawkins G.M."/>
            <person name="Smith B.W."/>
            <person name="Biswas T."/>
            <person name="Hoover T.R."/>
            <person name="Saunders E."/>
            <person name="Han C.S."/>
            <person name="Tsodikov O.V."/>
            <person name="Shimkets L.J."/>
        </authorList>
    </citation>
    <scope>NUCLEOTIDE SEQUENCE [LARGE SCALE GENOMIC DNA]</scope>
    <source>
        <strain evidence="3">ATCC BAA-149 / DSM 14245 / SRS30216</strain>
    </source>
</reference>
<evidence type="ECO:0000313" key="3">
    <source>
        <dbReference type="Proteomes" id="UP000001116"/>
    </source>
</evidence>
<keyword evidence="1" id="KW-0812">Transmembrane</keyword>
<dbReference type="eggNOG" id="COG4760">
    <property type="taxonomic scope" value="Bacteria"/>
</dbReference>
<organism evidence="2 3">
    <name type="scientific">Kineococcus radiotolerans (strain ATCC BAA-149 / DSM 14245 / SRS30216)</name>
    <dbReference type="NCBI Taxonomy" id="266940"/>
    <lineage>
        <taxon>Bacteria</taxon>
        <taxon>Bacillati</taxon>
        <taxon>Actinomycetota</taxon>
        <taxon>Actinomycetes</taxon>
        <taxon>Kineosporiales</taxon>
        <taxon>Kineosporiaceae</taxon>
        <taxon>Kineococcus</taxon>
    </lineage>
</organism>
<dbReference type="EMBL" id="CP000750">
    <property type="protein sequence ID" value="ABS02568.1"/>
    <property type="molecule type" value="Genomic_DNA"/>
</dbReference>
<dbReference type="InterPro" id="IPR010539">
    <property type="entry name" value="BaxI_1-like"/>
</dbReference>
<keyword evidence="1" id="KW-1133">Transmembrane helix</keyword>
<feature type="transmembrane region" description="Helical" evidence="1">
    <location>
        <begin position="128"/>
        <end position="146"/>
    </location>
</feature>
<dbReference type="AlphaFoldDB" id="A6W6X9"/>
<evidence type="ECO:0008006" key="4">
    <source>
        <dbReference type="Google" id="ProtNLM"/>
    </source>
</evidence>
<dbReference type="PIRSF" id="PIRSF009160">
    <property type="entry name" value="UCP009160"/>
    <property type="match status" value="1"/>
</dbReference>
<feature type="transmembrane region" description="Helical" evidence="1">
    <location>
        <begin position="185"/>
        <end position="208"/>
    </location>
</feature>
<feature type="transmembrane region" description="Helical" evidence="1">
    <location>
        <begin position="152"/>
        <end position="173"/>
    </location>
</feature>